<protein>
    <recommendedName>
        <fullName evidence="5">Secreted protein</fullName>
    </recommendedName>
</protein>
<dbReference type="EMBL" id="BAAAUX010000003">
    <property type="protein sequence ID" value="GAA2777498.1"/>
    <property type="molecule type" value="Genomic_DNA"/>
</dbReference>
<reference evidence="3 4" key="1">
    <citation type="journal article" date="2019" name="Int. J. Syst. Evol. Microbiol.">
        <title>The Global Catalogue of Microorganisms (GCM) 10K type strain sequencing project: providing services to taxonomists for standard genome sequencing and annotation.</title>
        <authorList>
            <consortium name="The Broad Institute Genomics Platform"/>
            <consortium name="The Broad Institute Genome Sequencing Center for Infectious Disease"/>
            <person name="Wu L."/>
            <person name="Ma J."/>
        </authorList>
    </citation>
    <scope>NUCLEOTIDE SEQUENCE [LARGE SCALE GENOMIC DNA]</scope>
    <source>
        <strain evidence="3 4">JCM 9383</strain>
    </source>
</reference>
<keyword evidence="4" id="KW-1185">Reference proteome</keyword>
<accession>A0ABN3V415</accession>
<organism evidence="3 4">
    <name type="scientific">Saccharopolyspora taberi</name>
    <dbReference type="NCBI Taxonomy" id="60895"/>
    <lineage>
        <taxon>Bacteria</taxon>
        <taxon>Bacillati</taxon>
        <taxon>Actinomycetota</taxon>
        <taxon>Actinomycetes</taxon>
        <taxon>Pseudonocardiales</taxon>
        <taxon>Pseudonocardiaceae</taxon>
        <taxon>Saccharopolyspora</taxon>
    </lineage>
</organism>
<keyword evidence="2" id="KW-1133">Transmembrane helix</keyword>
<name>A0ABN3V415_9PSEU</name>
<dbReference type="Proteomes" id="UP001500979">
    <property type="component" value="Unassembled WGS sequence"/>
</dbReference>
<feature type="region of interest" description="Disordered" evidence="1">
    <location>
        <begin position="51"/>
        <end position="95"/>
    </location>
</feature>
<evidence type="ECO:0000313" key="4">
    <source>
        <dbReference type="Proteomes" id="UP001500979"/>
    </source>
</evidence>
<keyword evidence="2" id="KW-0472">Membrane</keyword>
<evidence type="ECO:0000313" key="3">
    <source>
        <dbReference type="EMBL" id="GAA2777498.1"/>
    </source>
</evidence>
<sequence length="195" mass="20941">MPIRTHRGRAAVYRRLWGWPLRSPKHLVGALVVLGVLVIVIGFLLPEPPPSRYQGQQDPAQRPAEQPVSAPPSTRKPAPPTFSVPPTAPPRTAADPAGLAVVEAWGRAWVNHPPGTDRQRWLDGLRPHTTDEFLPEMASVDPANVPANAVTGPATPLESTATAMDVRLPTDAGEVQVHAIKTPAGWRVAAYGEVN</sequence>
<comment type="caution">
    <text evidence="3">The sequence shown here is derived from an EMBL/GenBank/DDBJ whole genome shotgun (WGS) entry which is preliminary data.</text>
</comment>
<evidence type="ECO:0008006" key="5">
    <source>
        <dbReference type="Google" id="ProtNLM"/>
    </source>
</evidence>
<keyword evidence="2" id="KW-0812">Transmembrane</keyword>
<proteinExistence type="predicted"/>
<feature type="transmembrane region" description="Helical" evidence="2">
    <location>
        <begin position="26"/>
        <end position="45"/>
    </location>
</feature>
<evidence type="ECO:0000256" key="2">
    <source>
        <dbReference type="SAM" id="Phobius"/>
    </source>
</evidence>
<feature type="compositionally biased region" description="Pro residues" evidence="1">
    <location>
        <begin position="77"/>
        <end position="89"/>
    </location>
</feature>
<gene>
    <name evidence="3" type="ORF">GCM10010470_08210</name>
</gene>
<evidence type="ECO:0000256" key="1">
    <source>
        <dbReference type="SAM" id="MobiDB-lite"/>
    </source>
</evidence>